<proteinExistence type="predicted"/>
<feature type="chain" id="PRO_5015523179" description="Alpha/beta hydrolase" evidence="1">
    <location>
        <begin position="24"/>
        <end position="546"/>
    </location>
</feature>
<keyword evidence="1" id="KW-0732">Signal</keyword>
<dbReference type="Proteomes" id="UP000238220">
    <property type="component" value="Unassembled WGS sequence"/>
</dbReference>
<dbReference type="EMBL" id="PSNW01000002">
    <property type="protein sequence ID" value="PPE75286.1"/>
    <property type="molecule type" value="Genomic_DNA"/>
</dbReference>
<dbReference type="SUPFAM" id="SSF53474">
    <property type="entry name" value="alpha/beta-Hydrolases"/>
    <property type="match status" value="1"/>
</dbReference>
<name>A0A2S5TJW0_9GAMM</name>
<comment type="caution">
    <text evidence="2">The sequence shown here is derived from an EMBL/GenBank/DDBJ whole genome shotgun (WGS) entry which is preliminary data.</text>
</comment>
<dbReference type="OrthoDB" id="569821at2"/>
<protein>
    <recommendedName>
        <fullName evidence="4">Alpha/beta hydrolase</fullName>
    </recommendedName>
</protein>
<gene>
    <name evidence="2" type="ORF">C3942_06355</name>
</gene>
<dbReference type="PANTHER" id="PTHR22946">
    <property type="entry name" value="DIENELACTONE HYDROLASE DOMAIN-CONTAINING PROTEIN-RELATED"/>
    <property type="match status" value="1"/>
</dbReference>
<dbReference type="InterPro" id="IPR050261">
    <property type="entry name" value="FrsA_esterase"/>
</dbReference>
<dbReference type="PROSITE" id="PS51257">
    <property type="entry name" value="PROKAR_LIPOPROTEIN"/>
    <property type="match status" value="1"/>
</dbReference>
<accession>A0A2S5TJW0</accession>
<evidence type="ECO:0000256" key="1">
    <source>
        <dbReference type="SAM" id="SignalP"/>
    </source>
</evidence>
<dbReference type="RefSeq" id="WP_104229513.1">
    <property type="nucleotide sequence ID" value="NZ_PSNW01000002.1"/>
</dbReference>
<evidence type="ECO:0000313" key="3">
    <source>
        <dbReference type="Proteomes" id="UP000238220"/>
    </source>
</evidence>
<dbReference type="Gene3D" id="3.40.50.1820">
    <property type="entry name" value="alpha/beta hydrolase"/>
    <property type="match status" value="2"/>
</dbReference>
<organism evidence="2 3">
    <name type="scientific">Solimonas fluminis</name>
    <dbReference type="NCBI Taxonomy" id="2086571"/>
    <lineage>
        <taxon>Bacteria</taxon>
        <taxon>Pseudomonadati</taxon>
        <taxon>Pseudomonadota</taxon>
        <taxon>Gammaproteobacteria</taxon>
        <taxon>Nevskiales</taxon>
        <taxon>Nevskiaceae</taxon>
        <taxon>Solimonas</taxon>
    </lineage>
</organism>
<dbReference type="InterPro" id="IPR029058">
    <property type="entry name" value="AB_hydrolase_fold"/>
</dbReference>
<reference evidence="2 3" key="1">
    <citation type="submission" date="2018-02" db="EMBL/GenBank/DDBJ databases">
        <title>Genome sequencing of Solimonas sp. HR-BB.</title>
        <authorList>
            <person name="Lee Y."/>
            <person name="Jeon C.O."/>
        </authorList>
    </citation>
    <scope>NUCLEOTIDE SEQUENCE [LARGE SCALE GENOMIC DNA]</scope>
    <source>
        <strain evidence="2 3">HR-BB</strain>
    </source>
</reference>
<dbReference type="AlphaFoldDB" id="A0A2S5TJW0"/>
<sequence length="546" mass="56882">MKMSGKFRRRAAGGVLVLSAALAGCGSSSSLPEAPAENPVTGEARGCDAAAFPSAAWTLCEAQNIANTLQNTTLHTALLPGLLSDTTRYQVARLSLLLTDPERQPNPNSCTAIALCPIDPRVQGWEAAGELVAPVLYTSRSGATISGHVWATAAGPAKRPGVIIVNGSVVGYEPIYWYAAQTLARSGFVVMTFDAQGEGMSDQFGEAPDQLEAAFAGIPALGLVKPADVAGFGLGGNGLPFYDGGADALDFLLSTPTAPYVPVPSRSSGTSHAAKQERRVAAGLNAAYNPLWQLLDASRIGIAGHSYGAEAASWLVQQDSRLSAAVAWDALCVPVSPSPDEAIALATAPVNRLAGALPLPAGYGLPTECFGAPAGPAPAITKPALSITSDYLLVPAPYLAPPDPDIKAEASHIYSQQGVDTGTIVIRGGTHFDFNDVPAVLPASLRGIDLVAWYTAAWFSKYLKNDPGADALLLSRRWQDDSATAQADAAGDPNLLSWHYHSRLDIRLRGGGRFKCENLRLGCAGQVDAARDGGPERYSFAEVVGP</sequence>
<keyword evidence="3" id="KW-1185">Reference proteome</keyword>
<feature type="signal peptide" evidence="1">
    <location>
        <begin position="1"/>
        <end position="23"/>
    </location>
</feature>
<evidence type="ECO:0000313" key="2">
    <source>
        <dbReference type="EMBL" id="PPE75286.1"/>
    </source>
</evidence>
<evidence type="ECO:0008006" key="4">
    <source>
        <dbReference type="Google" id="ProtNLM"/>
    </source>
</evidence>